<dbReference type="InterPro" id="IPR003660">
    <property type="entry name" value="HAMP_dom"/>
</dbReference>
<dbReference type="InterPro" id="IPR004358">
    <property type="entry name" value="Sig_transdc_His_kin-like_C"/>
</dbReference>
<dbReference type="Pfam" id="PF00672">
    <property type="entry name" value="HAMP"/>
    <property type="match status" value="1"/>
</dbReference>
<dbReference type="Pfam" id="PF02518">
    <property type="entry name" value="HATPase_c"/>
    <property type="match status" value="1"/>
</dbReference>
<sequence length="452" mass="48748">MGLWPRSIRARGTLTATIVAAVLLCALSVTVAWLVRKTTYDEAQAQATAAGARVADAYRAGDRGPQIRSDPDVPVLQVVGADQKVIMSSSGVEGLPPLTTRRPPADRRMSSFQECVPDGNCYAVQLIRVDGTAGSPVVVAASPLPRFLTSGLGDLLNALLVGSAIGLVAVMSWVVIGRTMRPVAELRARYEEIRGNDLSRRLPEPQGEDEISGLVRTINRALDQREQALERQRQFASDASHELRTPIASLRTNLEDALLHPDDTDFREVAEASLRATDRLELIVNDLLLLARVGSGRESSEDIDLGALLRDEAAADVRTEIEPGLRVHGARAQLSRLFANLLDNAHRYGGGEIRLVARRAGEDALVVVADQGPGIPDADKERIFNRFTRLDTARSREAGGTGLGLAIAREVAQAHGGSVGMEDSLHGARFVVRLPLEFPEEEPSGQEPTANR</sequence>
<keyword evidence="5" id="KW-0808">Transferase</keyword>
<evidence type="ECO:0000256" key="9">
    <source>
        <dbReference type="ARBA" id="ARBA00023012"/>
    </source>
</evidence>
<feature type="transmembrane region" description="Helical" evidence="11">
    <location>
        <begin position="155"/>
        <end position="176"/>
    </location>
</feature>
<keyword evidence="8 11" id="KW-1133">Transmembrane helix</keyword>
<dbReference type="CDD" id="cd00075">
    <property type="entry name" value="HATPase"/>
    <property type="match status" value="1"/>
</dbReference>
<dbReference type="Gene3D" id="3.30.565.10">
    <property type="entry name" value="Histidine kinase-like ATPase, C-terminal domain"/>
    <property type="match status" value="1"/>
</dbReference>
<protein>
    <recommendedName>
        <fullName evidence="3">histidine kinase</fullName>
        <ecNumber evidence="3">2.7.13.3</ecNumber>
    </recommendedName>
</protein>
<dbReference type="SUPFAM" id="SSF158472">
    <property type="entry name" value="HAMP domain-like"/>
    <property type="match status" value="1"/>
</dbReference>
<dbReference type="InterPro" id="IPR005467">
    <property type="entry name" value="His_kinase_dom"/>
</dbReference>
<dbReference type="SUPFAM" id="SSF47384">
    <property type="entry name" value="Homodimeric domain of signal transducing histidine kinase"/>
    <property type="match status" value="1"/>
</dbReference>
<feature type="domain" description="Histidine kinase" evidence="12">
    <location>
        <begin position="238"/>
        <end position="438"/>
    </location>
</feature>
<dbReference type="InterPro" id="IPR003594">
    <property type="entry name" value="HATPase_dom"/>
</dbReference>
<evidence type="ECO:0000313" key="15">
    <source>
        <dbReference type="Proteomes" id="UP001500665"/>
    </source>
</evidence>
<dbReference type="PRINTS" id="PR00344">
    <property type="entry name" value="BCTRLSENSOR"/>
</dbReference>
<dbReference type="Pfam" id="PF00512">
    <property type="entry name" value="HisKA"/>
    <property type="match status" value="1"/>
</dbReference>
<dbReference type="InterPro" id="IPR036097">
    <property type="entry name" value="HisK_dim/P_sf"/>
</dbReference>
<dbReference type="EC" id="2.7.13.3" evidence="3"/>
<dbReference type="SMART" id="SM00387">
    <property type="entry name" value="HATPase_c"/>
    <property type="match status" value="1"/>
</dbReference>
<keyword evidence="15" id="KW-1185">Reference proteome</keyword>
<dbReference type="SUPFAM" id="SSF55874">
    <property type="entry name" value="ATPase domain of HSP90 chaperone/DNA topoisomerase II/histidine kinase"/>
    <property type="match status" value="1"/>
</dbReference>
<dbReference type="PANTHER" id="PTHR45436">
    <property type="entry name" value="SENSOR HISTIDINE KINASE YKOH"/>
    <property type="match status" value="1"/>
</dbReference>
<dbReference type="PROSITE" id="PS50885">
    <property type="entry name" value="HAMP"/>
    <property type="match status" value="1"/>
</dbReference>
<proteinExistence type="predicted"/>
<dbReference type="EMBL" id="BAAAHH010000002">
    <property type="protein sequence ID" value="GAA0939129.1"/>
    <property type="molecule type" value="Genomic_DNA"/>
</dbReference>
<evidence type="ECO:0000256" key="4">
    <source>
        <dbReference type="ARBA" id="ARBA00022553"/>
    </source>
</evidence>
<keyword evidence="10 11" id="KW-0472">Membrane</keyword>
<dbReference type="InterPro" id="IPR036890">
    <property type="entry name" value="HATPase_C_sf"/>
</dbReference>
<dbReference type="CDD" id="cd06225">
    <property type="entry name" value="HAMP"/>
    <property type="match status" value="1"/>
</dbReference>
<evidence type="ECO:0000256" key="11">
    <source>
        <dbReference type="SAM" id="Phobius"/>
    </source>
</evidence>
<evidence type="ECO:0000256" key="3">
    <source>
        <dbReference type="ARBA" id="ARBA00012438"/>
    </source>
</evidence>
<dbReference type="CDD" id="cd00082">
    <property type="entry name" value="HisKA"/>
    <property type="match status" value="1"/>
</dbReference>
<comment type="catalytic activity">
    <reaction evidence="1">
        <text>ATP + protein L-histidine = ADP + protein N-phospho-L-histidine.</text>
        <dbReference type="EC" id="2.7.13.3"/>
    </reaction>
</comment>
<evidence type="ECO:0000256" key="1">
    <source>
        <dbReference type="ARBA" id="ARBA00000085"/>
    </source>
</evidence>
<evidence type="ECO:0000256" key="6">
    <source>
        <dbReference type="ARBA" id="ARBA00022692"/>
    </source>
</evidence>
<comment type="subcellular location">
    <subcellularLocation>
        <location evidence="2">Cell membrane</location>
    </subcellularLocation>
</comment>
<evidence type="ECO:0000256" key="8">
    <source>
        <dbReference type="ARBA" id="ARBA00022989"/>
    </source>
</evidence>
<evidence type="ECO:0000256" key="2">
    <source>
        <dbReference type="ARBA" id="ARBA00004236"/>
    </source>
</evidence>
<evidence type="ECO:0000256" key="5">
    <source>
        <dbReference type="ARBA" id="ARBA00022679"/>
    </source>
</evidence>
<reference evidence="14 15" key="1">
    <citation type="journal article" date="2019" name="Int. J. Syst. Evol. Microbiol.">
        <title>The Global Catalogue of Microorganisms (GCM) 10K type strain sequencing project: providing services to taxonomists for standard genome sequencing and annotation.</title>
        <authorList>
            <consortium name="The Broad Institute Genomics Platform"/>
            <consortium name="The Broad Institute Genome Sequencing Center for Infectious Disease"/>
            <person name="Wu L."/>
            <person name="Ma J."/>
        </authorList>
    </citation>
    <scope>NUCLEOTIDE SEQUENCE [LARGE SCALE GENOMIC DNA]</scope>
    <source>
        <strain evidence="14 15">JCM 10696</strain>
    </source>
</reference>
<comment type="caution">
    <text evidence="14">The sequence shown here is derived from an EMBL/GenBank/DDBJ whole genome shotgun (WGS) entry which is preliminary data.</text>
</comment>
<evidence type="ECO:0000259" key="13">
    <source>
        <dbReference type="PROSITE" id="PS50885"/>
    </source>
</evidence>
<dbReference type="PROSITE" id="PS50109">
    <property type="entry name" value="HIS_KIN"/>
    <property type="match status" value="1"/>
</dbReference>
<organism evidence="14 15">
    <name type="scientific">Actinocorallia libanotica</name>
    <dbReference type="NCBI Taxonomy" id="46162"/>
    <lineage>
        <taxon>Bacteria</taxon>
        <taxon>Bacillati</taxon>
        <taxon>Actinomycetota</taxon>
        <taxon>Actinomycetes</taxon>
        <taxon>Streptosporangiales</taxon>
        <taxon>Thermomonosporaceae</taxon>
        <taxon>Actinocorallia</taxon>
    </lineage>
</organism>
<feature type="domain" description="HAMP" evidence="13">
    <location>
        <begin position="177"/>
        <end position="230"/>
    </location>
</feature>
<dbReference type="RefSeq" id="WP_344236687.1">
    <property type="nucleotide sequence ID" value="NZ_BAAAHH010000002.1"/>
</dbReference>
<feature type="transmembrane region" description="Helical" evidence="11">
    <location>
        <begin position="12"/>
        <end position="35"/>
    </location>
</feature>
<dbReference type="SMART" id="SM00304">
    <property type="entry name" value="HAMP"/>
    <property type="match status" value="1"/>
</dbReference>
<gene>
    <name evidence="14" type="ORF">GCM10009550_07440</name>
</gene>
<keyword evidence="6 11" id="KW-0812">Transmembrane</keyword>
<name>A0ABN1Q8G2_9ACTN</name>
<evidence type="ECO:0000256" key="7">
    <source>
        <dbReference type="ARBA" id="ARBA00022777"/>
    </source>
</evidence>
<keyword evidence="7 14" id="KW-0418">Kinase</keyword>
<accession>A0ABN1Q8G2</accession>
<dbReference type="InterPro" id="IPR050428">
    <property type="entry name" value="TCS_sensor_his_kinase"/>
</dbReference>
<dbReference type="Gene3D" id="6.10.340.10">
    <property type="match status" value="1"/>
</dbReference>
<evidence type="ECO:0000256" key="10">
    <source>
        <dbReference type="ARBA" id="ARBA00023136"/>
    </source>
</evidence>
<dbReference type="SMART" id="SM00388">
    <property type="entry name" value="HisKA"/>
    <property type="match status" value="1"/>
</dbReference>
<dbReference type="Gene3D" id="1.10.287.130">
    <property type="match status" value="1"/>
</dbReference>
<keyword evidence="9" id="KW-0902">Two-component regulatory system</keyword>
<dbReference type="PANTHER" id="PTHR45436:SF5">
    <property type="entry name" value="SENSOR HISTIDINE KINASE TRCS"/>
    <property type="match status" value="1"/>
</dbReference>
<evidence type="ECO:0000259" key="12">
    <source>
        <dbReference type="PROSITE" id="PS50109"/>
    </source>
</evidence>
<dbReference type="InterPro" id="IPR003661">
    <property type="entry name" value="HisK_dim/P_dom"/>
</dbReference>
<dbReference type="Proteomes" id="UP001500665">
    <property type="component" value="Unassembled WGS sequence"/>
</dbReference>
<dbReference type="GO" id="GO:0016301">
    <property type="term" value="F:kinase activity"/>
    <property type="evidence" value="ECO:0007669"/>
    <property type="project" value="UniProtKB-KW"/>
</dbReference>
<evidence type="ECO:0000313" key="14">
    <source>
        <dbReference type="EMBL" id="GAA0939129.1"/>
    </source>
</evidence>
<keyword evidence="4" id="KW-0597">Phosphoprotein</keyword>